<dbReference type="Gene3D" id="3.30.450.40">
    <property type="match status" value="1"/>
</dbReference>
<dbReference type="InterPro" id="IPR001932">
    <property type="entry name" value="PPM-type_phosphatase-like_dom"/>
</dbReference>
<dbReference type="InterPro" id="IPR029016">
    <property type="entry name" value="GAF-like_dom_sf"/>
</dbReference>
<dbReference type="InterPro" id="IPR003018">
    <property type="entry name" value="GAF"/>
</dbReference>
<reference evidence="4" key="1">
    <citation type="submission" date="2021-01" db="EMBL/GenBank/DDBJ databases">
        <title>Whole genome shotgun sequence of Actinoplanes siamensis NBRC 109076.</title>
        <authorList>
            <person name="Komaki H."/>
            <person name="Tamura T."/>
        </authorList>
    </citation>
    <scope>NUCLEOTIDE SEQUENCE</scope>
    <source>
        <strain evidence="4">NBRC 109076</strain>
    </source>
</reference>
<name>A0A919K898_9ACTN</name>
<evidence type="ECO:0000256" key="1">
    <source>
        <dbReference type="ARBA" id="ARBA00022801"/>
    </source>
</evidence>
<dbReference type="Gene3D" id="3.60.40.10">
    <property type="entry name" value="PPM-type phosphatase domain"/>
    <property type="match status" value="1"/>
</dbReference>
<comment type="caution">
    <text evidence="4">The sequence shown here is derived from an EMBL/GenBank/DDBJ whole genome shotgun (WGS) entry which is preliminary data.</text>
</comment>
<protein>
    <submittedName>
        <fullName evidence="4">Cyclic diguanylate phosphodiesterase</fullName>
    </submittedName>
</protein>
<dbReference type="SMART" id="SM00331">
    <property type="entry name" value="PP2C_SIG"/>
    <property type="match status" value="1"/>
</dbReference>
<dbReference type="Pfam" id="PF07228">
    <property type="entry name" value="SpoIIE"/>
    <property type="match status" value="1"/>
</dbReference>
<evidence type="ECO:0000259" key="3">
    <source>
        <dbReference type="SMART" id="SM00331"/>
    </source>
</evidence>
<proteinExistence type="predicted"/>
<organism evidence="4 5">
    <name type="scientific">Actinoplanes siamensis</name>
    <dbReference type="NCBI Taxonomy" id="1223317"/>
    <lineage>
        <taxon>Bacteria</taxon>
        <taxon>Bacillati</taxon>
        <taxon>Actinomycetota</taxon>
        <taxon>Actinomycetes</taxon>
        <taxon>Micromonosporales</taxon>
        <taxon>Micromonosporaceae</taxon>
        <taxon>Actinoplanes</taxon>
    </lineage>
</organism>
<dbReference type="PANTHER" id="PTHR43156">
    <property type="entry name" value="STAGE II SPORULATION PROTEIN E-RELATED"/>
    <property type="match status" value="1"/>
</dbReference>
<dbReference type="SUPFAM" id="SSF81606">
    <property type="entry name" value="PP2C-like"/>
    <property type="match status" value="1"/>
</dbReference>
<sequence>MEPANAMPNYERLRRFQAVTDTAVSRLDVGDLLDELLEHVRELLGADTAAVLLLDPHTRQLEATAAKGLEEEVRRGFRLSVGQGFAGRVAEQREPVVVADVTSADVVNPLLLEKGVRSLLGVPVFAADDVIGVLHIGSLTPREFTTEEILLLQLAADRVSVAVQFRARKLEQGAAMTLQRSLVPPQLPAVEGLQLAARYLPGHGFGVGGDWYDAFPLPGGWLGVVIGDVSGHGLASAIVMGRVRSALRAYALIVDDPGEVLALLDRKVQHFEAGSLTTALYVMIAPDRASVRLSSAGHLRPVSAVPGGPAGLVDMPVDAPLGVGLSHRRRHTTVIDLPAGALLLGYTDGLVERRGQIIDVGIQALVDLVRPDHPEAVCGAVMARISREQPTDDIAVLALRHASDGDRASDGDVGRAIGHSCATGPGAVTVARS</sequence>
<dbReference type="Proteomes" id="UP000629619">
    <property type="component" value="Unassembled WGS sequence"/>
</dbReference>
<dbReference type="GO" id="GO:0016791">
    <property type="term" value="F:phosphatase activity"/>
    <property type="evidence" value="ECO:0007669"/>
    <property type="project" value="TreeGrafter"/>
</dbReference>
<evidence type="ECO:0000313" key="4">
    <source>
        <dbReference type="EMBL" id="GIF02811.1"/>
    </source>
</evidence>
<dbReference type="Pfam" id="PF13185">
    <property type="entry name" value="GAF_2"/>
    <property type="match status" value="1"/>
</dbReference>
<keyword evidence="5" id="KW-1185">Reference proteome</keyword>
<dbReference type="AlphaFoldDB" id="A0A919K898"/>
<dbReference type="SUPFAM" id="SSF55781">
    <property type="entry name" value="GAF domain-like"/>
    <property type="match status" value="1"/>
</dbReference>
<evidence type="ECO:0000313" key="5">
    <source>
        <dbReference type="Proteomes" id="UP000629619"/>
    </source>
</evidence>
<feature type="domain" description="PPM-type phosphatase" evidence="3">
    <location>
        <begin position="190"/>
        <end position="401"/>
    </location>
</feature>
<accession>A0A919K898</accession>
<dbReference type="SMART" id="SM00065">
    <property type="entry name" value="GAF"/>
    <property type="match status" value="1"/>
</dbReference>
<evidence type="ECO:0000259" key="2">
    <source>
        <dbReference type="SMART" id="SM00065"/>
    </source>
</evidence>
<gene>
    <name evidence="4" type="ORF">Asi03nite_03490</name>
</gene>
<dbReference type="PANTHER" id="PTHR43156:SF2">
    <property type="entry name" value="STAGE II SPORULATION PROTEIN E"/>
    <property type="match status" value="1"/>
</dbReference>
<dbReference type="InterPro" id="IPR036457">
    <property type="entry name" value="PPM-type-like_dom_sf"/>
</dbReference>
<dbReference type="EMBL" id="BOMW01000005">
    <property type="protein sequence ID" value="GIF02811.1"/>
    <property type="molecule type" value="Genomic_DNA"/>
</dbReference>
<feature type="domain" description="GAF" evidence="2">
    <location>
        <begin position="28"/>
        <end position="174"/>
    </location>
</feature>
<dbReference type="RefSeq" id="WP_239102292.1">
    <property type="nucleotide sequence ID" value="NZ_BOMW01000005.1"/>
</dbReference>
<keyword evidence="1" id="KW-0378">Hydrolase</keyword>
<dbReference type="InterPro" id="IPR052016">
    <property type="entry name" value="Bact_Sigma-Reg"/>
</dbReference>